<dbReference type="PANTHER" id="PTHR13947">
    <property type="entry name" value="GNAT FAMILY N-ACETYLTRANSFERASE"/>
    <property type="match status" value="1"/>
</dbReference>
<proteinExistence type="predicted"/>
<dbReference type="Pfam" id="PF00583">
    <property type="entry name" value="Acetyltransf_1"/>
    <property type="match status" value="1"/>
</dbReference>
<dbReference type="Proteomes" id="UP000749559">
    <property type="component" value="Unassembled WGS sequence"/>
</dbReference>
<evidence type="ECO:0000259" key="2">
    <source>
        <dbReference type="PROSITE" id="PS51186"/>
    </source>
</evidence>
<protein>
    <recommendedName>
        <fullName evidence="2">N-acetyltransferase domain-containing protein</fullName>
    </recommendedName>
</protein>
<dbReference type="EMBL" id="CAIIXF020000008">
    <property type="protein sequence ID" value="CAH1791586.1"/>
    <property type="molecule type" value="Genomic_DNA"/>
</dbReference>
<dbReference type="InterPro" id="IPR050769">
    <property type="entry name" value="NAT_camello-type"/>
</dbReference>
<evidence type="ECO:0000313" key="4">
    <source>
        <dbReference type="Proteomes" id="UP000749559"/>
    </source>
</evidence>
<feature type="domain" description="N-acetyltransferase" evidence="2">
    <location>
        <begin position="1"/>
        <end position="144"/>
    </location>
</feature>
<dbReference type="InterPro" id="IPR016181">
    <property type="entry name" value="Acyl_CoA_acyltransferase"/>
</dbReference>
<dbReference type="SUPFAM" id="SSF55729">
    <property type="entry name" value="Acyl-CoA N-acyltransferases (Nat)"/>
    <property type="match status" value="1"/>
</dbReference>
<evidence type="ECO:0000313" key="3">
    <source>
        <dbReference type="EMBL" id="CAH1791586.1"/>
    </source>
</evidence>
<dbReference type="InterPro" id="IPR000182">
    <property type="entry name" value="GNAT_dom"/>
</dbReference>
<dbReference type="CDD" id="cd04301">
    <property type="entry name" value="NAT_SF"/>
    <property type="match status" value="1"/>
</dbReference>
<dbReference type="OrthoDB" id="41532at2759"/>
<comment type="caution">
    <text evidence="3">The sequence shown here is derived from an EMBL/GenBank/DDBJ whole genome shotgun (WGS) entry which is preliminary data.</text>
</comment>
<dbReference type="Gene3D" id="3.40.630.30">
    <property type="match status" value="1"/>
</dbReference>
<keyword evidence="1" id="KW-0808">Transferase</keyword>
<keyword evidence="4" id="KW-1185">Reference proteome</keyword>
<gene>
    <name evidence="3" type="ORF">OFUS_LOCUS16656</name>
</gene>
<name>A0A8J1U2X9_OWEFU</name>
<evidence type="ECO:0000256" key="1">
    <source>
        <dbReference type="ARBA" id="ARBA00022679"/>
    </source>
</evidence>
<reference evidence="3" key="1">
    <citation type="submission" date="2022-03" db="EMBL/GenBank/DDBJ databases">
        <authorList>
            <person name="Martin C."/>
        </authorList>
    </citation>
    <scope>NUCLEOTIDE SEQUENCE</scope>
</reference>
<dbReference type="PROSITE" id="PS51186">
    <property type="entry name" value="GNAT"/>
    <property type="match status" value="1"/>
</dbReference>
<accession>A0A8J1U2X9</accession>
<dbReference type="PANTHER" id="PTHR13947:SF37">
    <property type="entry name" value="LD18367P"/>
    <property type="match status" value="1"/>
</dbReference>
<sequence>MLRRDVQYLTSYHLEIVAHFKFYVTCEDFKDVRKMWCKPGRCMYVITYDDNVIGTMGITEESKKSVGLLRMGLKRPYQGKGIGSFAVEFLIDQFKREKYEELTVQLGTYNMRAKQFYERLGFREYFREKNRTIGYDDIDMRLVL</sequence>
<dbReference type="GO" id="GO:0008080">
    <property type="term" value="F:N-acetyltransferase activity"/>
    <property type="evidence" value="ECO:0007669"/>
    <property type="project" value="InterPro"/>
</dbReference>
<organism evidence="3 4">
    <name type="scientific">Owenia fusiformis</name>
    <name type="common">Polychaete worm</name>
    <dbReference type="NCBI Taxonomy" id="6347"/>
    <lineage>
        <taxon>Eukaryota</taxon>
        <taxon>Metazoa</taxon>
        <taxon>Spiralia</taxon>
        <taxon>Lophotrochozoa</taxon>
        <taxon>Annelida</taxon>
        <taxon>Polychaeta</taxon>
        <taxon>Sedentaria</taxon>
        <taxon>Canalipalpata</taxon>
        <taxon>Sabellida</taxon>
        <taxon>Oweniida</taxon>
        <taxon>Oweniidae</taxon>
        <taxon>Owenia</taxon>
    </lineage>
</organism>
<dbReference type="AlphaFoldDB" id="A0A8J1U2X9"/>